<feature type="repeat" description="ANK" evidence="3">
    <location>
        <begin position="342"/>
        <end position="374"/>
    </location>
</feature>
<dbReference type="GO" id="GO:0045944">
    <property type="term" value="P:positive regulation of transcription by RNA polymerase II"/>
    <property type="evidence" value="ECO:0007669"/>
    <property type="project" value="TreeGrafter"/>
</dbReference>
<gene>
    <name evidence="5" type="ORF">Cvel_485</name>
</gene>
<dbReference type="InterPro" id="IPR050663">
    <property type="entry name" value="Ankyrin-SOCS_Box"/>
</dbReference>
<feature type="region of interest" description="Disordered" evidence="4">
    <location>
        <begin position="448"/>
        <end position="486"/>
    </location>
</feature>
<dbReference type="SUPFAM" id="SSF48403">
    <property type="entry name" value="Ankyrin repeat"/>
    <property type="match status" value="1"/>
</dbReference>
<dbReference type="PRINTS" id="PR01415">
    <property type="entry name" value="ANKYRIN"/>
</dbReference>
<dbReference type="AlphaFoldDB" id="A0A0G4FVD9"/>
<accession>A0A0G4FVD9</accession>
<dbReference type="InterPro" id="IPR036770">
    <property type="entry name" value="Ankyrin_rpt-contain_sf"/>
</dbReference>
<reference evidence="5" key="1">
    <citation type="submission" date="2014-11" db="EMBL/GenBank/DDBJ databases">
        <authorList>
            <person name="Otto D Thomas"/>
            <person name="Naeem Raeece"/>
        </authorList>
    </citation>
    <scope>NUCLEOTIDE SEQUENCE</scope>
</reference>
<sequence length="486" mass="53089">MMRDSDSIFSVLRDIETFEDTIIRLVESVREKRKVLTKVACSNLGISVAPSPESSPPPAVYQAGKLPTDIAASFTALQVEMQTSVQTLRERIHSLLDQMVSRYYKMDLSPLFAIPVGSVIRAFMPIDAEALGDAVEAFAKGEMQRDDLLLLLKVGADTEGMVRGRTALARAVYAASLPAVEVLVEAGADLEKEGAEIDFEGCRALHYASNERHIEIVRFLVSKGASVKARDQYGHTALDCAVFKGSLEIVQILLSEGADPHTKDEDGTSTLHEAAAGGHVQIAGLLLDLGIDVDVRTNQQTTPLHHTAFHCSDESEAPVWDRGEMAEFLISRGADVNARFEHEQTLLHRAASLGCVEVLKVALDRGAHTHATDARGLTALHAAAIHFPMREFDNLQESKLQIAEILVARGVDPNAVDDAGRTALDFASHCLHEEAPFCVFLAGFLDEIPEAEEEDEEDSEEEDEGLEEGEDEQNSDEEEHNNEEEG</sequence>
<evidence type="ECO:0000313" key="5">
    <source>
        <dbReference type="EMBL" id="CEM18975.1"/>
    </source>
</evidence>
<dbReference type="Gene3D" id="1.25.40.20">
    <property type="entry name" value="Ankyrin repeat-containing domain"/>
    <property type="match status" value="2"/>
</dbReference>
<proteinExistence type="predicted"/>
<dbReference type="GO" id="GO:0005634">
    <property type="term" value="C:nucleus"/>
    <property type="evidence" value="ECO:0007669"/>
    <property type="project" value="TreeGrafter"/>
</dbReference>
<name>A0A0G4FVD9_9ALVE</name>
<evidence type="ECO:0000256" key="3">
    <source>
        <dbReference type="PROSITE-ProRule" id="PRU00023"/>
    </source>
</evidence>
<evidence type="ECO:0000256" key="4">
    <source>
        <dbReference type="SAM" id="MobiDB-lite"/>
    </source>
</evidence>
<dbReference type="Pfam" id="PF13637">
    <property type="entry name" value="Ank_4"/>
    <property type="match status" value="2"/>
</dbReference>
<dbReference type="Pfam" id="PF13857">
    <property type="entry name" value="Ank_5"/>
    <property type="match status" value="1"/>
</dbReference>
<dbReference type="EMBL" id="CDMZ01000662">
    <property type="protein sequence ID" value="CEM18975.1"/>
    <property type="molecule type" value="Genomic_DNA"/>
</dbReference>
<keyword evidence="2 3" id="KW-0040">ANK repeat</keyword>
<organism evidence="5">
    <name type="scientific">Chromera velia CCMP2878</name>
    <dbReference type="NCBI Taxonomy" id="1169474"/>
    <lineage>
        <taxon>Eukaryota</taxon>
        <taxon>Sar</taxon>
        <taxon>Alveolata</taxon>
        <taxon>Colpodellida</taxon>
        <taxon>Chromeraceae</taxon>
        <taxon>Chromera</taxon>
    </lineage>
</organism>
<evidence type="ECO:0000256" key="1">
    <source>
        <dbReference type="ARBA" id="ARBA00022737"/>
    </source>
</evidence>
<feature type="repeat" description="ANK" evidence="3">
    <location>
        <begin position="200"/>
        <end position="232"/>
    </location>
</feature>
<dbReference type="PhylomeDB" id="A0A0G4FVD9"/>
<keyword evidence="1" id="KW-0677">Repeat</keyword>
<feature type="repeat" description="ANK" evidence="3">
    <location>
        <begin position="266"/>
        <end position="298"/>
    </location>
</feature>
<dbReference type="VEuPathDB" id="CryptoDB:Cvel_485"/>
<dbReference type="PROSITE" id="PS50088">
    <property type="entry name" value="ANK_REPEAT"/>
    <property type="match status" value="5"/>
</dbReference>
<protein>
    <submittedName>
        <fullName evidence="5">Uncharacterized protein</fullName>
    </submittedName>
</protein>
<dbReference type="GO" id="GO:0000976">
    <property type="term" value="F:transcription cis-regulatory region binding"/>
    <property type="evidence" value="ECO:0007669"/>
    <property type="project" value="TreeGrafter"/>
</dbReference>
<dbReference type="InterPro" id="IPR002110">
    <property type="entry name" value="Ankyrin_rpt"/>
</dbReference>
<dbReference type="Pfam" id="PF12796">
    <property type="entry name" value="Ank_2"/>
    <property type="match status" value="1"/>
</dbReference>
<dbReference type="SMART" id="SM00248">
    <property type="entry name" value="ANK"/>
    <property type="match status" value="7"/>
</dbReference>
<evidence type="ECO:0000256" key="2">
    <source>
        <dbReference type="ARBA" id="ARBA00023043"/>
    </source>
</evidence>
<dbReference type="PANTHER" id="PTHR24193">
    <property type="entry name" value="ANKYRIN REPEAT PROTEIN"/>
    <property type="match status" value="1"/>
</dbReference>
<feature type="repeat" description="ANK" evidence="3">
    <location>
        <begin position="163"/>
        <end position="195"/>
    </location>
</feature>
<dbReference type="PANTHER" id="PTHR24193:SF121">
    <property type="entry name" value="ADA2A-CONTAINING COMPLEX COMPONENT 3, ISOFORM D"/>
    <property type="match status" value="1"/>
</dbReference>
<feature type="repeat" description="ANK" evidence="3">
    <location>
        <begin position="233"/>
        <end position="265"/>
    </location>
</feature>
<dbReference type="PROSITE" id="PS50297">
    <property type="entry name" value="ANK_REP_REGION"/>
    <property type="match status" value="5"/>
</dbReference>